<dbReference type="GO" id="GO:0008270">
    <property type="term" value="F:zinc ion binding"/>
    <property type="evidence" value="ECO:0007669"/>
    <property type="project" value="TreeGrafter"/>
</dbReference>
<dbReference type="CDD" id="cd07153">
    <property type="entry name" value="Fur_like"/>
    <property type="match status" value="1"/>
</dbReference>
<dbReference type="NCBIfam" id="NF045677">
    <property type="entry name" value="FeRespRegIrr"/>
    <property type="match status" value="1"/>
</dbReference>
<dbReference type="InterPro" id="IPR036388">
    <property type="entry name" value="WH-like_DNA-bd_sf"/>
</dbReference>
<evidence type="ECO:0000256" key="8">
    <source>
        <dbReference type="ARBA" id="ARBA00023015"/>
    </source>
</evidence>
<dbReference type="GO" id="GO:1900376">
    <property type="term" value="P:regulation of secondary metabolite biosynthetic process"/>
    <property type="evidence" value="ECO:0007669"/>
    <property type="project" value="TreeGrafter"/>
</dbReference>
<keyword evidence="11" id="KW-0408">Iron</keyword>
<organism evidence="12 13">
    <name type="scientific">Paenirhodobacter enshiensis</name>
    <dbReference type="NCBI Taxonomy" id="1105367"/>
    <lineage>
        <taxon>Bacteria</taxon>
        <taxon>Pseudomonadati</taxon>
        <taxon>Pseudomonadota</taxon>
        <taxon>Alphaproteobacteria</taxon>
        <taxon>Rhodobacterales</taxon>
        <taxon>Rhodobacter group</taxon>
        <taxon>Paenirhodobacter</taxon>
    </lineage>
</organism>
<comment type="caution">
    <text evidence="12">The sequence shown here is derived from an EMBL/GenBank/DDBJ whole genome shotgun (WGS) entry which is preliminary data.</text>
</comment>
<gene>
    <name evidence="11" type="primary">fur</name>
    <name evidence="12" type="ORF">CG50_14735</name>
</gene>
<dbReference type="Pfam" id="PF01475">
    <property type="entry name" value="FUR"/>
    <property type="match status" value="1"/>
</dbReference>
<evidence type="ECO:0000256" key="9">
    <source>
        <dbReference type="ARBA" id="ARBA00023125"/>
    </source>
</evidence>
<evidence type="ECO:0000313" key="12">
    <source>
        <dbReference type="EMBL" id="KFI28144.1"/>
    </source>
</evidence>
<evidence type="ECO:0000256" key="5">
    <source>
        <dbReference type="ARBA" id="ARBA00022491"/>
    </source>
</evidence>
<evidence type="ECO:0000313" key="13">
    <source>
        <dbReference type="Proteomes" id="UP000028824"/>
    </source>
</evidence>
<keyword evidence="8 11" id="KW-0805">Transcription regulation</keyword>
<dbReference type="EMBL" id="JFZB01000007">
    <property type="protein sequence ID" value="KFI28144.1"/>
    <property type="molecule type" value="Genomic_DNA"/>
</dbReference>
<dbReference type="PANTHER" id="PTHR33202">
    <property type="entry name" value="ZINC UPTAKE REGULATION PROTEIN"/>
    <property type="match status" value="1"/>
</dbReference>
<dbReference type="GO" id="GO:0045892">
    <property type="term" value="P:negative regulation of DNA-templated transcription"/>
    <property type="evidence" value="ECO:0007669"/>
    <property type="project" value="TreeGrafter"/>
</dbReference>
<name>A0A086Y1J4_9RHOB</name>
<protein>
    <recommendedName>
        <fullName evidence="3 11">Ferric uptake regulation protein</fullName>
    </recommendedName>
</protein>
<keyword evidence="6 11" id="KW-0479">Metal-binding</keyword>
<dbReference type="AlphaFoldDB" id="A0A086Y1J4"/>
<evidence type="ECO:0000256" key="4">
    <source>
        <dbReference type="ARBA" id="ARBA00022490"/>
    </source>
</evidence>
<comment type="similarity">
    <text evidence="2 11">Belongs to the Fur family.</text>
</comment>
<comment type="subunit">
    <text evidence="11">Homodimer.</text>
</comment>
<accession>A0A086Y1J4</accession>
<keyword evidence="4 11" id="KW-0963">Cytoplasm</keyword>
<evidence type="ECO:0000256" key="1">
    <source>
        <dbReference type="ARBA" id="ARBA00004496"/>
    </source>
</evidence>
<evidence type="ECO:0000256" key="7">
    <source>
        <dbReference type="ARBA" id="ARBA00022833"/>
    </source>
</evidence>
<evidence type="ECO:0000256" key="3">
    <source>
        <dbReference type="ARBA" id="ARBA00020910"/>
    </source>
</evidence>
<dbReference type="Proteomes" id="UP000028824">
    <property type="component" value="Unassembled WGS sequence"/>
</dbReference>
<proteinExistence type="inferred from homology"/>
<dbReference type="Gene3D" id="1.10.10.10">
    <property type="entry name" value="Winged helix-like DNA-binding domain superfamily/Winged helix DNA-binding domain"/>
    <property type="match status" value="1"/>
</dbReference>
<keyword evidence="5 11" id="KW-0678">Repressor</keyword>
<evidence type="ECO:0000256" key="11">
    <source>
        <dbReference type="RuleBase" id="RU364037"/>
    </source>
</evidence>
<dbReference type="NCBIfam" id="NF045678">
    <property type="entry name" value="TransRegIrrA"/>
    <property type="match status" value="1"/>
</dbReference>
<dbReference type="STRING" id="1105367.CG50_14735"/>
<reference evidence="12 13" key="1">
    <citation type="submission" date="2014-03" db="EMBL/GenBank/DDBJ databases">
        <title>Genome of Paenirhodobacter enshiensis DW2-9.</title>
        <authorList>
            <person name="Wang D."/>
            <person name="Wang G."/>
        </authorList>
    </citation>
    <scope>NUCLEOTIDE SEQUENCE [LARGE SCALE GENOMIC DNA]</scope>
    <source>
        <strain evidence="12 13">DW2-9</strain>
    </source>
</reference>
<keyword evidence="10 11" id="KW-0804">Transcription</keyword>
<dbReference type="PANTHER" id="PTHR33202:SF7">
    <property type="entry name" value="FERRIC UPTAKE REGULATION PROTEIN"/>
    <property type="match status" value="1"/>
</dbReference>
<evidence type="ECO:0000256" key="2">
    <source>
        <dbReference type="ARBA" id="ARBA00007957"/>
    </source>
</evidence>
<sequence>MIPPRRGTYTHVVNEMTAPAPTNPAPTPERQRSQDWLARGGLRPTRQRLALAEILAGDGLDRHVTAESLFAAVTGTGEKVSLATVYNTLRAFCAAGLLREIAVDSSRSYFDTRTDTHPHFLWEEDSRLTDAPAEALRFASLPEPPPGTVISHVDVIIRIRRD</sequence>
<dbReference type="GO" id="GO:0003700">
    <property type="term" value="F:DNA-binding transcription factor activity"/>
    <property type="evidence" value="ECO:0007669"/>
    <property type="project" value="UniProtKB-UniRule"/>
</dbReference>
<evidence type="ECO:0000256" key="10">
    <source>
        <dbReference type="ARBA" id="ARBA00023163"/>
    </source>
</evidence>
<keyword evidence="9 11" id="KW-0238">DNA-binding</keyword>
<keyword evidence="7 11" id="KW-0862">Zinc</keyword>
<evidence type="ECO:0000256" key="6">
    <source>
        <dbReference type="ARBA" id="ARBA00022723"/>
    </source>
</evidence>
<keyword evidence="13" id="KW-1185">Reference proteome</keyword>
<dbReference type="eggNOG" id="COG0735">
    <property type="taxonomic scope" value="Bacteria"/>
</dbReference>
<dbReference type="FunFam" id="1.10.10.10:FF:000007">
    <property type="entry name" value="Ferric uptake regulation protein"/>
    <property type="match status" value="1"/>
</dbReference>
<dbReference type="InterPro" id="IPR036390">
    <property type="entry name" value="WH_DNA-bd_sf"/>
</dbReference>
<dbReference type="SUPFAM" id="SSF46785">
    <property type="entry name" value="Winged helix' DNA-binding domain"/>
    <property type="match status" value="1"/>
</dbReference>
<dbReference type="GO" id="GO:0005737">
    <property type="term" value="C:cytoplasm"/>
    <property type="evidence" value="ECO:0007669"/>
    <property type="project" value="UniProtKB-SubCell"/>
</dbReference>
<dbReference type="InterPro" id="IPR002481">
    <property type="entry name" value="FUR"/>
</dbReference>
<dbReference type="GO" id="GO:0000976">
    <property type="term" value="F:transcription cis-regulatory region binding"/>
    <property type="evidence" value="ECO:0007669"/>
    <property type="project" value="TreeGrafter"/>
</dbReference>
<comment type="subcellular location">
    <subcellularLocation>
        <location evidence="1 11">Cytoplasm</location>
    </subcellularLocation>
</comment>